<comment type="similarity">
    <text evidence="2 12">Belongs to the short-chain dehydrogenases/reductases (SDR) family.</text>
</comment>
<evidence type="ECO:0000256" key="13">
    <source>
        <dbReference type="SAM" id="Phobius"/>
    </source>
</evidence>
<keyword evidence="3 13" id="KW-0812">Transmembrane</keyword>
<dbReference type="Pfam" id="PF00106">
    <property type="entry name" value="adh_short"/>
    <property type="match status" value="1"/>
</dbReference>
<evidence type="ECO:0000256" key="4">
    <source>
        <dbReference type="ARBA" id="ARBA00022857"/>
    </source>
</evidence>
<reference evidence="14" key="2">
    <citation type="journal article" date="2023" name="Commun. Biol.">
        <title>Intrasexual cuticular hydrocarbon dimorphism in a wasp sheds light on hydrocarbon biosynthesis genes in Hymenoptera.</title>
        <authorList>
            <person name="Moris V.C."/>
            <person name="Podsiadlowski L."/>
            <person name="Martin S."/>
            <person name="Oeyen J.P."/>
            <person name="Donath A."/>
            <person name="Petersen M."/>
            <person name="Wilbrandt J."/>
            <person name="Misof B."/>
            <person name="Liedtke D."/>
            <person name="Thamm M."/>
            <person name="Scheiner R."/>
            <person name="Schmitt T."/>
            <person name="Niehuis O."/>
        </authorList>
    </citation>
    <scope>NUCLEOTIDE SEQUENCE</scope>
    <source>
        <strain evidence="14">GBR_01_08_01A</strain>
    </source>
</reference>
<dbReference type="EMBL" id="JAIFRP010000050">
    <property type="protein sequence ID" value="KAK2580538.1"/>
    <property type="molecule type" value="Genomic_DNA"/>
</dbReference>
<evidence type="ECO:0000256" key="11">
    <source>
        <dbReference type="ARBA" id="ARBA00082544"/>
    </source>
</evidence>
<keyword evidence="5 13" id="KW-1133">Transmembrane helix</keyword>
<dbReference type="CDD" id="cd05339">
    <property type="entry name" value="17beta-HSDXI-like_SDR_c"/>
    <property type="match status" value="1"/>
</dbReference>
<name>A0AAD9RJS5_9HYME</name>
<keyword evidence="15" id="KW-1185">Reference proteome</keyword>
<evidence type="ECO:0000256" key="10">
    <source>
        <dbReference type="ARBA" id="ARBA00068717"/>
    </source>
</evidence>
<evidence type="ECO:0000256" key="3">
    <source>
        <dbReference type="ARBA" id="ARBA00022692"/>
    </source>
</evidence>
<feature type="transmembrane region" description="Helical" evidence="13">
    <location>
        <begin position="188"/>
        <end position="208"/>
    </location>
</feature>
<evidence type="ECO:0000256" key="7">
    <source>
        <dbReference type="ARBA" id="ARBA00023098"/>
    </source>
</evidence>
<evidence type="ECO:0000256" key="8">
    <source>
        <dbReference type="ARBA" id="ARBA00023136"/>
    </source>
</evidence>
<protein>
    <recommendedName>
        <fullName evidence="10">Short-chain dehydrogenase/reductase 3</fullName>
    </recommendedName>
    <alternativeName>
        <fullName evidence="11">Retinal short-chain dehydrogenase/reductase 1</fullName>
    </alternativeName>
</protein>
<dbReference type="SUPFAM" id="SSF51735">
    <property type="entry name" value="NAD(P)-binding Rossmann-fold domains"/>
    <property type="match status" value="1"/>
</dbReference>
<comment type="function">
    <text evidence="9">Catalyzes the reduction of all-trans-retinal to all-trans-retinol in the presence of NADPH.</text>
</comment>
<keyword evidence="6" id="KW-0560">Oxidoreductase</keyword>
<dbReference type="PANTHER" id="PTHR24322">
    <property type="entry name" value="PKSB"/>
    <property type="match status" value="1"/>
</dbReference>
<organism evidence="14 15">
    <name type="scientific">Odynerus spinipes</name>
    <dbReference type="NCBI Taxonomy" id="1348599"/>
    <lineage>
        <taxon>Eukaryota</taxon>
        <taxon>Metazoa</taxon>
        <taxon>Ecdysozoa</taxon>
        <taxon>Arthropoda</taxon>
        <taxon>Hexapoda</taxon>
        <taxon>Insecta</taxon>
        <taxon>Pterygota</taxon>
        <taxon>Neoptera</taxon>
        <taxon>Endopterygota</taxon>
        <taxon>Hymenoptera</taxon>
        <taxon>Apocrita</taxon>
        <taxon>Aculeata</taxon>
        <taxon>Vespoidea</taxon>
        <taxon>Vespidae</taxon>
        <taxon>Eumeninae</taxon>
        <taxon>Odynerus</taxon>
    </lineage>
</organism>
<evidence type="ECO:0000256" key="6">
    <source>
        <dbReference type="ARBA" id="ARBA00023002"/>
    </source>
</evidence>
<dbReference type="InterPro" id="IPR036291">
    <property type="entry name" value="NAD(P)-bd_dom_sf"/>
</dbReference>
<feature type="transmembrane region" description="Helical" evidence="13">
    <location>
        <begin position="17"/>
        <end position="38"/>
    </location>
</feature>
<proteinExistence type="inferred from homology"/>
<dbReference type="Proteomes" id="UP001258017">
    <property type="component" value="Unassembled WGS sequence"/>
</dbReference>
<dbReference type="AlphaFoldDB" id="A0AAD9RJS5"/>
<dbReference type="PRINTS" id="PR00080">
    <property type="entry name" value="SDRFAMILY"/>
</dbReference>
<keyword evidence="8 13" id="KW-0472">Membrane</keyword>
<dbReference type="InterPro" id="IPR002347">
    <property type="entry name" value="SDR_fam"/>
</dbReference>
<dbReference type="GO" id="GO:0052650">
    <property type="term" value="F:all-trans-retinol dehydrogenase (NADP+) activity"/>
    <property type="evidence" value="ECO:0007669"/>
    <property type="project" value="UniProtKB-ARBA"/>
</dbReference>
<keyword evidence="4" id="KW-0521">NADP</keyword>
<evidence type="ECO:0000256" key="12">
    <source>
        <dbReference type="RuleBase" id="RU000363"/>
    </source>
</evidence>
<dbReference type="PRINTS" id="PR00081">
    <property type="entry name" value="GDHRDH"/>
</dbReference>
<evidence type="ECO:0000256" key="5">
    <source>
        <dbReference type="ARBA" id="ARBA00022989"/>
    </source>
</evidence>
<dbReference type="PROSITE" id="PS00061">
    <property type="entry name" value="ADH_SHORT"/>
    <property type="match status" value="1"/>
</dbReference>
<evidence type="ECO:0000256" key="1">
    <source>
        <dbReference type="ARBA" id="ARBA00004141"/>
    </source>
</evidence>
<dbReference type="FunFam" id="3.40.50.720:FF:000131">
    <property type="entry name" value="Short-chain dehydrogenase/reductase 3"/>
    <property type="match status" value="1"/>
</dbReference>
<dbReference type="InterPro" id="IPR020904">
    <property type="entry name" value="Sc_DH/Rdtase_CS"/>
</dbReference>
<evidence type="ECO:0000256" key="9">
    <source>
        <dbReference type="ARBA" id="ARBA00059620"/>
    </source>
</evidence>
<reference evidence="14" key="1">
    <citation type="submission" date="2021-08" db="EMBL/GenBank/DDBJ databases">
        <authorList>
            <person name="Misof B."/>
            <person name="Oliver O."/>
            <person name="Podsiadlowski L."/>
            <person name="Donath A."/>
            <person name="Peters R."/>
            <person name="Mayer C."/>
            <person name="Rust J."/>
            <person name="Gunkel S."/>
            <person name="Lesny P."/>
            <person name="Martin S."/>
            <person name="Oeyen J.P."/>
            <person name="Petersen M."/>
            <person name="Panagiotis P."/>
            <person name="Wilbrandt J."/>
            <person name="Tanja T."/>
        </authorList>
    </citation>
    <scope>NUCLEOTIDE SEQUENCE</scope>
    <source>
        <strain evidence="14">GBR_01_08_01A</strain>
        <tissue evidence="14">Thorax + abdomen</tissue>
    </source>
</reference>
<comment type="subcellular location">
    <subcellularLocation>
        <location evidence="1">Membrane</location>
        <topology evidence="1">Multi-pass membrane protein</topology>
    </subcellularLocation>
</comment>
<evidence type="ECO:0000256" key="2">
    <source>
        <dbReference type="ARBA" id="ARBA00006484"/>
    </source>
</evidence>
<dbReference type="Gene3D" id="3.40.50.720">
    <property type="entry name" value="NAD(P)-binding Rossmann-like Domain"/>
    <property type="match status" value="1"/>
</dbReference>
<sequence length="323" mass="35981">MDQQALGTVLQTTMAQVYTGALVVADVLLLLLKIFYFIGDAIYRLFVPTKEKDVTGEIVLVTGAGHGIGKELALKYASLGATVVCWDLNQETNQETVAEIKKMGGTAAYAYKCDVSNREEVLKVAERVKEEVGNVTILINNAGIMPCHAFLDHTPEEIRKMFDINVLAHFWILQAFLPSMIARNYGHIVALSSIAGIVGLANLVPYCATKFAVRGFMEALHEELRESSKGKNLNINFTTIYPYMVDTGLCKKPRIKFPSLLAMVPPKEAANIIITAQRRNWRNISIPRYWSTLNAVLRNLPEKALLCIKDFFDSGLEPTIYIH</sequence>
<evidence type="ECO:0000313" key="14">
    <source>
        <dbReference type="EMBL" id="KAK2580538.1"/>
    </source>
</evidence>
<dbReference type="GO" id="GO:0016020">
    <property type="term" value="C:membrane"/>
    <property type="evidence" value="ECO:0007669"/>
    <property type="project" value="UniProtKB-SubCell"/>
</dbReference>
<gene>
    <name evidence="14" type="ORF">KPH14_007672</name>
</gene>
<dbReference type="GO" id="GO:0005811">
    <property type="term" value="C:lipid droplet"/>
    <property type="evidence" value="ECO:0007669"/>
    <property type="project" value="TreeGrafter"/>
</dbReference>
<accession>A0AAD9RJS5</accession>
<evidence type="ECO:0000313" key="15">
    <source>
        <dbReference type="Proteomes" id="UP001258017"/>
    </source>
</evidence>
<keyword evidence="7" id="KW-0443">Lipid metabolism</keyword>
<dbReference type="PANTHER" id="PTHR24322:SF736">
    <property type="entry name" value="RETINOL DEHYDROGENASE 10"/>
    <property type="match status" value="1"/>
</dbReference>
<comment type="caution">
    <text evidence="14">The sequence shown here is derived from an EMBL/GenBank/DDBJ whole genome shotgun (WGS) entry which is preliminary data.</text>
</comment>